<dbReference type="Pfam" id="PF22998">
    <property type="entry name" value="GNAT_LYC1-like"/>
    <property type="match status" value="1"/>
</dbReference>
<comment type="caution">
    <text evidence="2">The sequence shown here is derived from an EMBL/GenBank/DDBJ whole genome shotgun (WGS) entry which is preliminary data.</text>
</comment>
<dbReference type="Proteomes" id="UP000663888">
    <property type="component" value="Unassembled WGS sequence"/>
</dbReference>
<dbReference type="PANTHER" id="PTHR34815:SF2">
    <property type="entry name" value="N-ACETYLTRANSFERASE DOMAIN-CONTAINING PROTEIN"/>
    <property type="match status" value="1"/>
</dbReference>
<evidence type="ECO:0000259" key="1">
    <source>
        <dbReference type="Pfam" id="PF22998"/>
    </source>
</evidence>
<dbReference type="AlphaFoldDB" id="A0A8H3B0X4"/>
<gene>
    <name evidence="2" type="ORF">RDB_LOCUS57292</name>
</gene>
<dbReference type="PANTHER" id="PTHR34815">
    <property type="entry name" value="LYSINE ACETYLTRANSFERASE"/>
    <property type="match status" value="1"/>
</dbReference>
<name>A0A8H3B0X4_9AGAM</name>
<organism evidence="2 3">
    <name type="scientific">Rhizoctonia solani</name>
    <dbReference type="NCBI Taxonomy" id="456999"/>
    <lineage>
        <taxon>Eukaryota</taxon>
        <taxon>Fungi</taxon>
        <taxon>Dikarya</taxon>
        <taxon>Basidiomycota</taxon>
        <taxon>Agaricomycotina</taxon>
        <taxon>Agaricomycetes</taxon>
        <taxon>Cantharellales</taxon>
        <taxon>Ceratobasidiaceae</taxon>
        <taxon>Rhizoctonia</taxon>
    </lineage>
</organism>
<feature type="domain" description="LYC1 C-terminal" evidence="1">
    <location>
        <begin position="196"/>
        <end position="367"/>
    </location>
</feature>
<accession>A0A8H3B0X4</accession>
<dbReference type="InterPro" id="IPR053013">
    <property type="entry name" value="LAT"/>
</dbReference>
<dbReference type="InterPro" id="IPR055100">
    <property type="entry name" value="GNAT_LYC1-like"/>
</dbReference>
<sequence length="367" mass="40228">MSLEHLIIKPASEAQTHEAQLRNAAYWGVKAGASVEDYLKLNPILQQGVFAHNGRLKYWVLVPQDEPDTTNFYASCQVMAREVLTLHPTQNVPKSGFGHAISFVIVPPEHRGKGYANRFMSLLHSALAPHRYPNSIKAPTPADHSSTVSILYSAVGDYYARCAPSVGESGWSRQSSFVTTWPLSGVKIPPTKDFFPPIELLSESEVATILDSDDSHIPTDLSRLQKKNPTKTYFAFVPTAPLNAYSLTMSKLVPGVLSNTSWGARASGSRDFMTWVLFDDAGFKLIITRIRASASAFPALLGAALQVAQGAQCEGIEIWNVPEHLKEIAQVTGGVTTEREDCVPAFKWYGQEPKTAGADVVWAINER</sequence>
<protein>
    <recommendedName>
        <fullName evidence="1">LYC1 C-terminal domain-containing protein</fullName>
    </recommendedName>
</protein>
<dbReference type="EMBL" id="CAJMWX010001027">
    <property type="protein sequence ID" value="CAE6445063.1"/>
    <property type="molecule type" value="Genomic_DNA"/>
</dbReference>
<reference evidence="2" key="1">
    <citation type="submission" date="2021-01" db="EMBL/GenBank/DDBJ databases">
        <authorList>
            <person name="Kaushik A."/>
        </authorList>
    </citation>
    <scope>NUCLEOTIDE SEQUENCE</scope>
    <source>
        <strain evidence="2">AG4-R118</strain>
    </source>
</reference>
<proteinExistence type="predicted"/>
<evidence type="ECO:0000313" key="2">
    <source>
        <dbReference type="EMBL" id="CAE6445063.1"/>
    </source>
</evidence>
<evidence type="ECO:0000313" key="3">
    <source>
        <dbReference type="Proteomes" id="UP000663888"/>
    </source>
</evidence>